<accession>A0ABY7DW45</accession>
<dbReference type="Proteomes" id="UP001164746">
    <property type="component" value="Chromosome 4"/>
</dbReference>
<protein>
    <submittedName>
        <fullName evidence="1">Uncharacterized protein</fullName>
    </submittedName>
</protein>
<name>A0ABY7DW45_MYAAR</name>
<dbReference type="EMBL" id="CP111015">
    <property type="protein sequence ID" value="WAR01124.1"/>
    <property type="molecule type" value="Genomic_DNA"/>
</dbReference>
<reference evidence="1" key="1">
    <citation type="submission" date="2022-11" db="EMBL/GenBank/DDBJ databases">
        <title>Centuries of genome instability and evolution in soft-shell clam transmissible cancer (bioRxiv).</title>
        <authorList>
            <person name="Hart S.F.M."/>
            <person name="Yonemitsu M.A."/>
            <person name="Giersch R.M."/>
            <person name="Beal B.F."/>
            <person name="Arriagada G."/>
            <person name="Davis B.W."/>
            <person name="Ostrander E.A."/>
            <person name="Goff S.P."/>
            <person name="Metzger M.J."/>
        </authorList>
    </citation>
    <scope>NUCLEOTIDE SEQUENCE</scope>
    <source>
        <strain evidence="1">MELC-2E11</strain>
        <tissue evidence="1">Siphon/mantle</tissue>
    </source>
</reference>
<sequence length="118" mass="13180">MSGIAVLTVGVWVKVDKDVVNMQHLVEFDSNDKALTTASTVLVIFGPTQYVPNSCCVLSNHDAENPKPKDYPKCQEDAHKVQTNTTTTKDSKYLQTKLLGIVLAVYVCRRKEDDDDDY</sequence>
<keyword evidence="2" id="KW-1185">Reference proteome</keyword>
<proteinExistence type="predicted"/>
<evidence type="ECO:0000313" key="1">
    <source>
        <dbReference type="EMBL" id="WAR01124.1"/>
    </source>
</evidence>
<evidence type="ECO:0000313" key="2">
    <source>
        <dbReference type="Proteomes" id="UP001164746"/>
    </source>
</evidence>
<gene>
    <name evidence="1" type="ORF">MAR_007682</name>
</gene>
<organism evidence="1 2">
    <name type="scientific">Mya arenaria</name>
    <name type="common">Soft-shell clam</name>
    <dbReference type="NCBI Taxonomy" id="6604"/>
    <lineage>
        <taxon>Eukaryota</taxon>
        <taxon>Metazoa</taxon>
        <taxon>Spiralia</taxon>
        <taxon>Lophotrochozoa</taxon>
        <taxon>Mollusca</taxon>
        <taxon>Bivalvia</taxon>
        <taxon>Autobranchia</taxon>
        <taxon>Heteroconchia</taxon>
        <taxon>Euheterodonta</taxon>
        <taxon>Imparidentia</taxon>
        <taxon>Neoheterodontei</taxon>
        <taxon>Myida</taxon>
        <taxon>Myoidea</taxon>
        <taxon>Myidae</taxon>
        <taxon>Mya</taxon>
    </lineage>
</organism>